<evidence type="ECO:0000313" key="1">
    <source>
        <dbReference type="EMBL" id="KAH9330845.1"/>
    </source>
</evidence>
<dbReference type="Proteomes" id="UP000824469">
    <property type="component" value="Unassembled WGS sequence"/>
</dbReference>
<comment type="caution">
    <text evidence="1">The sequence shown here is derived from an EMBL/GenBank/DDBJ whole genome shotgun (WGS) entry which is preliminary data.</text>
</comment>
<sequence>VDEEVVLTDWEANASVVEVIVAVGVEEVCAVKVAAILVGLAIGVGEVVLVVEVDGLT</sequence>
<feature type="non-terminal residue" evidence="1">
    <location>
        <position position="57"/>
    </location>
</feature>
<reference evidence="1 2" key="1">
    <citation type="journal article" date="2021" name="Nat. Plants">
        <title>The Taxus genome provides insights into paclitaxel biosynthesis.</title>
        <authorList>
            <person name="Xiong X."/>
            <person name="Gou J."/>
            <person name="Liao Q."/>
            <person name="Li Y."/>
            <person name="Zhou Q."/>
            <person name="Bi G."/>
            <person name="Li C."/>
            <person name="Du R."/>
            <person name="Wang X."/>
            <person name="Sun T."/>
            <person name="Guo L."/>
            <person name="Liang H."/>
            <person name="Lu P."/>
            <person name="Wu Y."/>
            <person name="Zhang Z."/>
            <person name="Ro D.K."/>
            <person name="Shang Y."/>
            <person name="Huang S."/>
            <person name="Yan J."/>
        </authorList>
    </citation>
    <scope>NUCLEOTIDE SEQUENCE [LARGE SCALE GENOMIC DNA]</scope>
    <source>
        <strain evidence="1">Ta-2019</strain>
    </source>
</reference>
<dbReference type="EMBL" id="JAHRHJ020000001">
    <property type="protein sequence ID" value="KAH9330845.1"/>
    <property type="molecule type" value="Genomic_DNA"/>
</dbReference>
<evidence type="ECO:0000313" key="2">
    <source>
        <dbReference type="Proteomes" id="UP000824469"/>
    </source>
</evidence>
<organism evidence="1 2">
    <name type="scientific">Taxus chinensis</name>
    <name type="common">Chinese yew</name>
    <name type="synonym">Taxus wallichiana var. chinensis</name>
    <dbReference type="NCBI Taxonomy" id="29808"/>
    <lineage>
        <taxon>Eukaryota</taxon>
        <taxon>Viridiplantae</taxon>
        <taxon>Streptophyta</taxon>
        <taxon>Embryophyta</taxon>
        <taxon>Tracheophyta</taxon>
        <taxon>Spermatophyta</taxon>
        <taxon>Pinopsida</taxon>
        <taxon>Pinidae</taxon>
        <taxon>Conifers II</taxon>
        <taxon>Cupressales</taxon>
        <taxon>Taxaceae</taxon>
        <taxon>Taxus</taxon>
    </lineage>
</organism>
<gene>
    <name evidence="1" type="ORF">KI387_002953</name>
</gene>
<dbReference type="AlphaFoldDB" id="A0AA38LQC7"/>
<feature type="non-terminal residue" evidence="1">
    <location>
        <position position="1"/>
    </location>
</feature>
<protein>
    <submittedName>
        <fullName evidence="1">Uncharacterized protein</fullName>
    </submittedName>
</protein>
<accession>A0AA38LQC7</accession>
<keyword evidence="2" id="KW-1185">Reference proteome</keyword>
<proteinExistence type="predicted"/>
<name>A0AA38LQC7_TAXCH</name>